<dbReference type="InterPro" id="IPR001245">
    <property type="entry name" value="Ser-Thr/Tyr_kinase_cat_dom"/>
</dbReference>
<organism evidence="4">
    <name type="scientific">Hirondellea gigas</name>
    <dbReference type="NCBI Taxonomy" id="1518452"/>
    <lineage>
        <taxon>Eukaryota</taxon>
        <taxon>Metazoa</taxon>
        <taxon>Ecdysozoa</taxon>
        <taxon>Arthropoda</taxon>
        <taxon>Crustacea</taxon>
        <taxon>Multicrustacea</taxon>
        <taxon>Malacostraca</taxon>
        <taxon>Eumalacostraca</taxon>
        <taxon>Peracarida</taxon>
        <taxon>Amphipoda</taxon>
        <taxon>Amphilochidea</taxon>
        <taxon>Lysianassida</taxon>
        <taxon>Lysianassidira</taxon>
        <taxon>Lysianassoidea</taxon>
        <taxon>Lysianassidae</taxon>
        <taxon>Hirondellea</taxon>
    </lineage>
</organism>
<dbReference type="Gene3D" id="1.10.510.10">
    <property type="entry name" value="Transferase(Phosphotransferase) domain 1"/>
    <property type="match status" value="1"/>
</dbReference>
<dbReference type="EMBL" id="IACT01008001">
    <property type="protein sequence ID" value="LAC27113.1"/>
    <property type="molecule type" value="mRNA"/>
</dbReference>
<dbReference type="AlphaFoldDB" id="A0A6A7GAD4"/>
<keyword evidence="4" id="KW-0418">Kinase</keyword>
<dbReference type="PANTHER" id="PTHR44329:SF57">
    <property type="entry name" value="INTEGRIN-LINKED PROTEIN KINASE"/>
    <property type="match status" value="1"/>
</dbReference>
<dbReference type="InterPro" id="IPR051681">
    <property type="entry name" value="Ser/Thr_Kinases-Pseudokinases"/>
</dbReference>
<dbReference type="InterPro" id="IPR002110">
    <property type="entry name" value="Ankyrin_rpt"/>
</dbReference>
<dbReference type="InterPro" id="IPR036770">
    <property type="entry name" value="Ankyrin_rpt-contain_sf"/>
</dbReference>
<feature type="repeat" description="ANK" evidence="2">
    <location>
        <begin position="66"/>
        <end position="98"/>
    </location>
</feature>
<dbReference type="FunFam" id="3.30.200.20:FF:000245">
    <property type="entry name" value="Integrin-linked protein kinase"/>
    <property type="match status" value="1"/>
</dbReference>
<feature type="domain" description="Protein kinase" evidence="3">
    <location>
        <begin position="192"/>
        <end position="444"/>
    </location>
</feature>
<dbReference type="PANTHER" id="PTHR44329">
    <property type="entry name" value="SERINE/THREONINE-PROTEIN KINASE TNNI3K-RELATED"/>
    <property type="match status" value="1"/>
</dbReference>
<dbReference type="Pfam" id="PF07714">
    <property type="entry name" value="PK_Tyr_Ser-Thr"/>
    <property type="match status" value="1"/>
</dbReference>
<dbReference type="Gene3D" id="3.30.200.20">
    <property type="entry name" value="Phosphorylase Kinase, domain 1"/>
    <property type="match status" value="1"/>
</dbReference>
<dbReference type="PROSITE" id="PS50088">
    <property type="entry name" value="ANK_REPEAT"/>
    <property type="match status" value="3"/>
</dbReference>
<feature type="repeat" description="ANK" evidence="2">
    <location>
        <begin position="99"/>
        <end position="131"/>
    </location>
</feature>
<keyword evidence="4" id="KW-0808">Transferase</keyword>
<dbReference type="GO" id="GO:0007229">
    <property type="term" value="P:integrin-mediated signaling pathway"/>
    <property type="evidence" value="ECO:0007669"/>
    <property type="project" value="UniProtKB-KW"/>
</dbReference>
<dbReference type="GO" id="GO:0034446">
    <property type="term" value="P:substrate adhesion-dependent cell spreading"/>
    <property type="evidence" value="ECO:0007669"/>
    <property type="project" value="TreeGrafter"/>
</dbReference>
<evidence type="ECO:0000259" key="3">
    <source>
        <dbReference type="PROSITE" id="PS50011"/>
    </source>
</evidence>
<proteinExistence type="evidence at transcript level"/>
<dbReference type="SUPFAM" id="SSF48403">
    <property type="entry name" value="Ankyrin repeat"/>
    <property type="match status" value="1"/>
</dbReference>
<keyword evidence="4" id="KW-0401">Integrin</keyword>
<dbReference type="GO" id="GO:0005925">
    <property type="term" value="C:focal adhesion"/>
    <property type="evidence" value="ECO:0007669"/>
    <property type="project" value="TreeGrafter"/>
</dbReference>
<feature type="repeat" description="ANK" evidence="2">
    <location>
        <begin position="33"/>
        <end position="65"/>
    </location>
</feature>
<dbReference type="GO" id="GO:0001725">
    <property type="term" value="C:stress fiber"/>
    <property type="evidence" value="ECO:0007669"/>
    <property type="project" value="TreeGrafter"/>
</dbReference>
<dbReference type="InterPro" id="IPR000719">
    <property type="entry name" value="Prot_kinase_dom"/>
</dbReference>
<evidence type="ECO:0000313" key="4">
    <source>
        <dbReference type="EMBL" id="LAC27113.1"/>
    </source>
</evidence>
<protein>
    <submittedName>
        <fullName evidence="4">Integrin-linked protein kinase homolog pat-4-like</fullName>
    </submittedName>
</protein>
<dbReference type="PIRSF" id="PIRSF000654">
    <property type="entry name" value="Integrin-linked_kinase"/>
    <property type="match status" value="1"/>
</dbReference>
<dbReference type="Pfam" id="PF12796">
    <property type="entry name" value="Ank_2"/>
    <property type="match status" value="1"/>
</dbReference>
<reference evidence="4" key="1">
    <citation type="submission" date="2017-11" db="EMBL/GenBank/DDBJ databases">
        <title>The sensing device of the deep-sea amphipod.</title>
        <authorList>
            <person name="Kobayashi H."/>
            <person name="Nagahama T."/>
            <person name="Arai W."/>
            <person name="Sasagawa Y."/>
            <person name="Umeda M."/>
            <person name="Hayashi T."/>
            <person name="Nikaido I."/>
            <person name="Watanabe H."/>
            <person name="Oguri K."/>
            <person name="Kitazato H."/>
            <person name="Fujioka K."/>
            <person name="Kido Y."/>
            <person name="Takami H."/>
        </authorList>
    </citation>
    <scope>NUCLEOTIDE SEQUENCE</scope>
    <source>
        <tissue evidence="4">Whole body</tissue>
    </source>
</reference>
<evidence type="ECO:0000256" key="2">
    <source>
        <dbReference type="PROSITE-ProRule" id="PRU00023"/>
    </source>
</evidence>
<name>A0A6A7GAD4_9CRUS</name>
<dbReference type="GO" id="GO:0005524">
    <property type="term" value="F:ATP binding"/>
    <property type="evidence" value="ECO:0007669"/>
    <property type="project" value="InterPro"/>
</dbReference>
<dbReference type="PROSITE" id="PS50297">
    <property type="entry name" value="ANK_REP_REGION"/>
    <property type="match status" value="3"/>
</dbReference>
<dbReference type="Gene3D" id="1.25.40.20">
    <property type="entry name" value="Ankyrin repeat-containing domain"/>
    <property type="match status" value="1"/>
</dbReference>
<keyword evidence="2" id="KW-0040">ANK repeat</keyword>
<dbReference type="PROSITE" id="PS50011">
    <property type="entry name" value="PROTEIN_KINASE_DOM"/>
    <property type="match status" value="1"/>
</dbReference>
<sequence length="451" mass="50800">MDDIFHWCREGNMMQVRMWLDDTEHDLNQGDDHGFSLLHWAAKEGQQSVVDVLLGRGCRVSPTNLGDDTPIHLAAAHQHRDIVCTLLRHRADVNLINEHGNTPLHYACFWGYEMIAEDLINAGASVAIANKYGDVALDKCKGVMAKRLHAMAVDNGQKLERIAFKDQSWLGLKTRSRDATLSRHKGINIDELALQLKVSEGPSGTLYRGKWQGNQIVAKILALREVTNRICRDFNDEFPKLRIFSHPNVLPVVGCCNSPPNLVVITQYLQYGSLYNVLHQDQADIVLDTSQSLKWALDICKGMGFIHSLSKSVPNLYLSSKHVMIDDDLTAKISMADAKFSFQEKGKIYSPQWFAPEALMKKQKEMNVKAADMWSFAVVLWEMATREVPFAELSPMEAGMKIATEYLRVTIPPGLSPHICKLITISMNEEPGKRPSFDMLQPILEKMCAQQ</sequence>
<dbReference type="InterPro" id="IPR011009">
    <property type="entry name" value="Kinase-like_dom_sf"/>
</dbReference>
<dbReference type="GO" id="GO:0004674">
    <property type="term" value="F:protein serine/threonine kinase activity"/>
    <property type="evidence" value="ECO:0007669"/>
    <property type="project" value="TreeGrafter"/>
</dbReference>
<evidence type="ECO:0000256" key="1">
    <source>
        <dbReference type="ARBA" id="ARBA00005843"/>
    </source>
</evidence>
<comment type="similarity">
    <text evidence="1">Belongs to the protein kinase superfamily. TKL Ser/Thr protein kinase family.</text>
</comment>
<dbReference type="GO" id="GO:0007160">
    <property type="term" value="P:cell-matrix adhesion"/>
    <property type="evidence" value="ECO:0007669"/>
    <property type="project" value="TreeGrafter"/>
</dbReference>
<dbReference type="SMART" id="SM00248">
    <property type="entry name" value="ANK"/>
    <property type="match status" value="3"/>
</dbReference>
<accession>A0A6A7GAD4</accession>
<dbReference type="SUPFAM" id="SSF56112">
    <property type="entry name" value="Protein kinase-like (PK-like)"/>
    <property type="match status" value="1"/>
</dbReference>
<dbReference type="FunFam" id="1.25.40.20:FF:000050">
    <property type="entry name" value="integrin-linked protein kinase"/>
    <property type="match status" value="1"/>
</dbReference>